<protein>
    <submittedName>
        <fullName evidence="3">DUF4167 domain-containing protein</fullName>
    </submittedName>
</protein>
<feature type="compositionally biased region" description="Acidic residues" evidence="1">
    <location>
        <begin position="105"/>
        <end position="115"/>
    </location>
</feature>
<feature type="compositionally biased region" description="Basic and acidic residues" evidence="1">
    <location>
        <begin position="215"/>
        <end position="231"/>
    </location>
</feature>
<feature type="compositionally biased region" description="Gly residues" evidence="1">
    <location>
        <begin position="14"/>
        <end position="26"/>
    </location>
</feature>
<reference evidence="3 4" key="1">
    <citation type="submission" date="2019-02" db="EMBL/GenBank/DDBJ databases">
        <title>Siculibacillus lacustris gen. nov., sp. nov., a new rosette-forming bacterium isolated from a freshwater crater lake (Lake St. Ana, Romania).</title>
        <authorList>
            <person name="Felfoldi T."/>
            <person name="Marton Z."/>
            <person name="Szabo A."/>
            <person name="Mentes A."/>
            <person name="Boka K."/>
            <person name="Marialigeti K."/>
            <person name="Mathe I."/>
            <person name="Koncz M."/>
            <person name="Schumann P."/>
            <person name="Toth E."/>
        </authorList>
    </citation>
    <scope>NUCLEOTIDE SEQUENCE [LARGE SCALE GENOMIC DNA]</scope>
    <source>
        <strain evidence="3 4">SA-279</strain>
    </source>
</reference>
<accession>A0A4V2KU81</accession>
<dbReference type="RefSeq" id="WP_131306645.1">
    <property type="nucleotide sequence ID" value="NZ_SJFN01000004.1"/>
</dbReference>
<dbReference type="OrthoDB" id="9816310at2"/>
<feature type="compositionally biased region" description="Basic residues" evidence="1">
    <location>
        <begin position="340"/>
        <end position="349"/>
    </location>
</feature>
<dbReference type="AlphaFoldDB" id="A0A4V2KU81"/>
<dbReference type="EMBL" id="SJFN01000004">
    <property type="protein sequence ID" value="TBW40455.1"/>
    <property type="molecule type" value="Genomic_DNA"/>
</dbReference>
<evidence type="ECO:0000313" key="3">
    <source>
        <dbReference type="EMBL" id="TBW40455.1"/>
    </source>
</evidence>
<feature type="domain" description="DUF4167" evidence="2">
    <location>
        <begin position="21"/>
        <end position="92"/>
    </location>
</feature>
<feature type="compositionally biased region" description="Low complexity" evidence="1">
    <location>
        <begin position="296"/>
        <end position="305"/>
    </location>
</feature>
<name>A0A4V2KU81_9HYPH</name>
<proteinExistence type="predicted"/>
<sequence>MRQGNSKQRMRGRSGNGGPSGGGTGRKGPNPLSRSYESTGPDVKIRGTALHIAEKYVSLARDAHSSGDPVLAESYLQHAEHYYRIIAAAQAQSPQSMSIIRSDLQNDDDDDDAEGYQETRFDTRTFEPRVPEVRAPEPRSPDARVSETRIAEPREPREHREPREAREPREIREVREPREPREAREPRIEARSELRIGDEGYMPIDAPQPFVDELPGERPRNDQRPAGDRVRGRGFRNGPRSDGRPGDAPRPEGGRFEGRPPRERYNRAEPRSDDAAPRESDLEQLPAFLMTPTPRPAAAAAAAAPTPAPVPVAAPVVAAAPIAAPVEATEVGEDGETPRRRTRGGRGRGRRPEFEGGEPTETKVVVEE</sequence>
<evidence type="ECO:0000259" key="2">
    <source>
        <dbReference type="Pfam" id="PF13763"/>
    </source>
</evidence>
<feature type="compositionally biased region" description="Basic and acidic residues" evidence="1">
    <location>
        <begin position="239"/>
        <end position="281"/>
    </location>
</feature>
<feature type="region of interest" description="Disordered" evidence="1">
    <location>
        <begin position="102"/>
        <end position="308"/>
    </location>
</feature>
<evidence type="ECO:0000256" key="1">
    <source>
        <dbReference type="SAM" id="MobiDB-lite"/>
    </source>
</evidence>
<gene>
    <name evidence="3" type="ORF">EYW49_04555</name>
</gene>
<dbReference type="Pfam" id="PF13763">
    <property type="entry name" value="DUF4167"/>
    <property type="match status" value="1"/>
</dbReference>
<feature type="region of interest" description="Disordered" evidence="1">
    <location>
        <begin position="1"/>
        <end position="43"/>
    </location>
</feature>
<organism evidence="3 4">
    <name type="scientific">Siculibacillus lacustris</name>
    <dbReference type="NCBI Taxonomy" id="1549641"/>
    <lineage>
        <taxon>Bacteria</taxon>
        <taxon>Pseudomonadati</taxon>
        <taxon>Pseudomonadota</taxon>
        <taxon>Alphaproteobacteria</taxon>
        <taxon>Hyphomicrobiales</taxon>
        <taxon>Ancalomicrobiaceae</taxon>
        <taxon>Siculibacillus</taxon>
    </lineage>
</organism>
<feature type="compositionally biased region" description="Basic and acidic residues" evidence="1">
    <location>
        <begin position="350"/>
        <end position="368"/>
    </location>
</feature>
<comment type="caution">
    <text evidence="3">The sequence shown here is derived from an EMBL/GenBank/DDBJ whole genome shotgun (WGS) entry which is preliminary data.</text>
</comment>
<keyword evidence="4" id="KW-1185">Reference proteome</keyword>
<evidence type="ECO:0000313" key="4">
    <source>
        <dbReference type="Proteomes" id="UP000292781"/>
    </source>
</evidence>
<dbReference type="Proteomes" id="UP000292781">
    <property type="component" value="Unassembled WGS sequence"/>
</dbReference>
<feature type="compositionally biased region" description="Basic and acidic residues" evidence="1">
    <location>
        <begin position="117"/>
        <end position="198"/>
    </location>
</feature>
<dbReference type="InterPro" id="IPR025430">
    <property type="entry name" value="DUF4167"/>
</dbReference>
<feature type="region of interest" description="Disordered" evidence="1">
    <location>
        <begin position="328"/>
        <end position="368"/>
    </location>
</feature>